<comment type="caution">
    <text evidence="3">The sequence shown here is derived from an EMBL/GenBank/DDBJ whole genome shotgun (WGS) entry which is preliminary data.</text>
</comment>
<dbReference type="Proteomes" id="UP000038009">
    <property type="component" value="Unassembled WGS sequence"/>
</dbReference>
<evidence type="ECO:0000256" key="1">
    <source>
        <dbReference type="SAM" id="MobiDB-lite"/>
    </source>
</evidence>
<evidence type="ECO:0000313" key="3">
    <source>
        <dbReference type="EMBL" id="KPI89641.1"/>
    </source>
</evidence>
<dbReference type="SMART" id="SM00156">
    <property type="entry name" value="PP2Ac"/>
    <property type="match status" value="1"/>
</dbReference>
<name>A0A0N1PDS9_LEPSE</name>
<dbReference type="OrthoDB" id="273392at2759"/>
<protein>
    <submittedName>
        <fullName evidence="3">Putative phosphoprotein phosphatase</fullName>
    </submittedName>
</protein>
<dbReference type="GO" id="GO:0005737">
    <property type="term" value="C:cytoplasm"/>
    <property type="evidence" value="ECO:0007669"/>
    <property type="project" value="TreeGrafter"/>
</dbReference>
<dbReference type="Pfam" id="PF00149">
    <property type="entry name" value="Metallophos"/>
    <property type="match status" value="1"/>
</dbReference>
<dbReference type="GO" id="GO:0005634">
    <property type="term" value="C:nucleus"/>
    <property type="evidence" value="ECO:0007669"/>
    <property type="project" value="TreeGrafter"/>
</dbReference>
<gene>
    <name evidence="3" type="ORF">ABL78_1222</name>
</gene>
<feature type="region of interest" description="Disordered" evidence="1">
    <location>
        <begin position="252"/>
        <end position="271"/>
    </location>
</feature>
<accession>A0A0N1PDS9</accession>
<dbReference type="AlphaFoldDB" id="A0A0N1PDS9"/>
<feature type="domain" description="Serine/threonine specific protein phosphatases" evidence="2">
    <location>
        <begin position="401"/>
        <end position="697"/>
    </location>
</feature>
<dbReference type="PANTHER" id="PTHR11668">
    <property type="entry name" value="SERINE/THREONINE PROTEIN PHOSPHATASE"/>
    <property type="match status" value="1"/>
</dbReference>
<dbReference type="InterPro" id="IPR006186">
    <property type="entry name" value="Ser/Thr-sp_prot-phosphatase"/>
</dbReference>
<dbReference type="PRINTS" id="PR00114">
    <property type="entry name" value="STPHPHTASE"/>
</dbReference>
<organism evidence="3 4">
    <name type="scientific">Leptomonas seymouri</name>
    <dbReference type="NCBI Taxonomy" id="5684"/>
    <lineage>
        <taxon>Eukaryota</taxon>
        <taxon>Discoba</taxon>
        <taxon>Euglenozoa</taxon>
        <taxon>Kinetoplastea</taxon>
        <taxon>Metakinetoplastina</taxon>
        <taxon>Trypanosomatida</taxon>
        <taxon>Trypanosomatidae</taxon>
        <taxon>Leishmaniinae</taxon>
        <taxon>Leptomonas</taxon>
    </lineage>
</organism>
<sequence length="716" mass="77203">MPLHTLSAKRRQCASESAVRAPFHSPVSSQDDPFNEDSTPYTTYSTGAGSVAARQPTSPCASLTSVEGRSPDVNGLCGQAPSATASFIKRSTAWLPLRALVPPATSEIPVDGKRPKSDGGGIRADAPTAVLPLEAVGRLGSPGEVPTDARKATAAFRSSLATKSPTFSTIPCGFMPVSPRAETITTAVPHNPPAARPSSLSSTPAVPRYRRHTLQPLTTTVPRRNATASSTATSDSFPQRVVRVREPFPDAEPAALPMDRLSCGTDNNSGGRRYSTGAVEAAIGPLRFNCKPPVLSSNYARSAARLSAGSSLRTSECDAPALNVRPSALCWEAGASISAPGAAVREERTAKAARPPFFSAAAVDGNYVPLIDWLLHCGEVGDMTMQSTMLEDDKNKHSTFFNEDYITKLCAAATQVLCAEPTLLELEVHSADTLIVVGDIHGQFQDLYTSVLRQQYDRRRCNPGGLDRRFLFMGDYVDRGPHSLEVVLLLLALKVEYPTLIYLTRGNHEEEKTSRVYGFLTEVTSSLGPTAGAAVWSAVNKVFLDLPLAAIVRTPHMRFFVTHGGLSPCLHSVDEISTVSRNRYSAGDITADQDDMVTGLLWSDPTDDVSMYRRNPRGCGFMFGPTASRSFCIENGVDFICRAHQVAMDGYFWTHDDRVVTVFSAPNYCGINDNRGAVMLVNGHTRRPIMKQYDSVGTMAGAPDPRPVFPYSSMFS</sequence>
<feature type="compositionally biased region" description="Polar residues" evidence="1">
    <location>
        <begin position="55"/>
        <end position="67"/>
    </location>
</feature>
<dbReference type="InterPro" id="IPR050341">
    <property type="entry name" value="PP1_catalytic_subunit"/>
</dbReference>
<dbReference type="Gene3D" id="3.60.21.10">
    <property type="match status" value="1"/>
</dbReference>
<evidence type="ECO:0000259" key="2">
    <source>
        <dbReference type="SMART" id="SM00156"/>
    </source>
</evidence>
<dbReference type="GO" id="GO:0004722">
    <property type="term" value="F:protein serine/threonine phosphatase activity"/>
    <property type="evidence" value="ECO:0007669"/>
    <property type="project" value="TreeGrafter"/>
</dbReference>
<dbReference type="EMBL" id="LJSK01000019">
    <property type="protein sequence ID" value="KPI89641.1"/>
    <property type="molecule type" value="Genomic_DNA"/>
</dbReference>
<dbReference type="VEuPathDB" id="TriTrypDB:Lsey_0019_0070"/>
<feature type="region of interest" description="Disordered" evidence="1">
    <location>
        <begin position="1"/>
        <end position="69"/>
    </location>
</feature>
<dbReference type="InterPro" id="IPR004843">
    <property type="entry name" value="Calcineurin-like_PHP"/>
</dbReference>
<proteinExistence type="predicted"/>
<dbReference type="SUPFAM" id="SSF56300">
    <property type="entry name" value="Metallo-dependent phosphatases"/>
    <property type="match status" value="1"/>
</dbReference>
<dbReference type="InterPro" id="IPR029052">
    <property type="entry name" value="Metallo-depent_PP-like"/>
</dbReference>
<feature type="compositionally biased region" description="Polar residues" evidence="1">
    <location>
        <begin position="26"/>
        <end position="48"/>
    </location>
</feature>
<dbReference type="PANTHER" id="PTHR11668:SF514">
    <property type="entry name" value="SERINE_THREONINE-PROTEIN PHOSPHATASE"/>
    <property type="match status" value="1"/>
</dbReference>
<keyword evidence="4" id="KW-1185">Reference proteome</keyword>
<evidence type="ECO:0000313" key="4">
    <source>
        <dbReference type="Proteomes" id="UP000038009"/>
    </source>
</evidence>
<reference evidence="3 4" key="1">
    <citation type="journal article" date="2015" name="PLoS Pathog.">
        <title>Leptomonas seymouri: Adaptations to the Dixenous Life Cycle Analyzed by Genome Sequencing, Transcriptome Profiling and Co-infection with Leishmania donovani.</title>
        <authorList>
            <person name="Kraeva N."/>
            <person name="Butenko A."/>
            <person name="Hlavacova J."/>
            <person name="Kostygov A."/>
            <person name="Myskova J."/>
            <person name="Grybchuk D."/>
            <person name="Lestinova T."/>
            <person name="Votypka J."/>
            <person name="Volf P."/>
            <person name="Opperdoes F."/>
            <person name="Flegontov P."/>
            <person name="Lukes J."/>
            <person name="Yurchenko V."/>
        </authorList>
    </citation>
    <scope>NUCLEOTIDE SEQUENCE [LARGE SCALE GENOMIC DNA]</scope>
    <source>
        <strain evidence="3 4">ATCC 30220</strain>
    </source>
</reference>
<dbReference type="OMA" id="AMIEWLL"/>